<dbReference type="InterPro" id="IPR002745">
    <property type="entry name" value="Ptrans_KptA/Tpt1"/>
</dbReference>
<dbReference type="GO" id="GO:0000215">
    <property type="term" value="F:tRNA 2'-phosphotransferase activity"/>
    <property type="evidence" value="ECO:0007669"/>
    <property type="project" value="TreeGrafter"/>
</dbReference>
<gene>
    <name evidence="6" type="ORF">Hyperionvirus9_75</name>
</gene>
<dbReference type="EMBL" id="MK072391">
    <property type="protein sequence ID" value="AYV83658.1"/>
    <property type="molecule type" value="Genomic_DNA"/>
</dbReference>
<protein>
    <submittedName>
        <fullName evidence="6">Tpt1/KptA family RNA 2'-phosphotransferase</fullName>
    </submittedName>
</protein>
<dbReference type="PANTHER" id="PTHR12684:SF2">
    <property type="entry name" value="TRNA 2'-PHOSPHOTRANSFERASE 1"/>
    <property type="match status" value="1"/>
</dbReference>
<dbReference type="InterPro" id="IPR042081">
    <property type="entry name" value="RNA_2'-PTrans_C"/>
</dbReference>
<evidence type="ECO:0000256" key="4">
    <source>
        <dbReference type="ARBA" id="ARBA00023027"/>
    </source>
</evidence>
<dbReference type="PROSITE" id="PS51462">
    <property type="entry name" value="NUDIX"/>
    <property type="match status" value="1"/>
</dbReference>
<dbReference type="PANTHER" id="PTHR12684">
    <property type="entry name" value="PUTATIVE PHOSPHOTRANSFERASE"/>
    <property type="match status" value="1"/>
</dbReference>
<dbReference type="Pfam" id="PF00293">
    <property type="entry name" value="NUDIX"/>
    <property type="match status" value="1"/>
</dbReference>
<dbReference type="Gene3D" id="3.20.170.30">
    <property type="match status" value="1"/>
</dbReference>
<evidence type="ECO:0000313" key="6">
    <source>
        <dbReference type="EMBL" id="AYV83658.1"/>
    </source>
</evidence>
<organism evidence="6">
    <name type="scientific">Hyperionvirus sp</name>
    <dbReference type="NCBI Taxonomy" id="2487770"/>
    <lineage>
        <taxon>Viruses</taxon>
        <taxon>Varidnaviria</taxon>
        <taxon>Bamfordvirae</taxon>
        <taxon>Nucleocytoviricota</taxon>
        <taxon>Megaviricetes</taxon>
        <taxon>Imitervirales</taxon>
        <taxon>Mimiviridae</taxon>
        <taxon>Klosneuvirinae</taxon>
    </lineage>
</organism>
<name>A0A3G5A8T0_9VIRU</name>
<keyword evidence="3" id="KW-0378">Hydrolase</keyword>
<dbReference type="InterPro" id="IPR015797">
    <property type="entry name" value="NUDIX_hydrolase-like_dom_sf"/>
</dbReference>
<keyword evidence="2 6" id="KW-0808">Transferase</keyword>
<dbReference type="InterPro" id="IPR020084">
    <property type="entry name" value="NUDIX_hydrolase_CS"/>
</dbReference>
<dbReference type="GO" id="GO:0016787">
    <property type="term" value="F:hydrolase activity"/>
    <property type="evidence" value="ECO:0007669"/>
    <property type="project" value="UniProtKB-KW"/>
</dbReference>
<dbReference type="PROSITE" id="PS00893">
    <property type="entry name" value="NUDIX_BOX"/>
    <property type="match status" value="1"/>
</dbReference>
<evidence type="ECO:0000256" key="3">
    <source>
        <dbReference type="ARBA" id="ARBA00022801"/>
    </source>
</evidence>
<accession>A0A3G5A8T0</accession>
<feature type="domain" description="Nudix hydrolase" evidence="5">
    <location>
        <begin position="1"/>
        <end position="127"/>
    </location>
</feature>
<dbReference type="Gene3D" id="1.10.10.970">
    <property type="entry name" value="RNA 2'-phosphotransferase, Tpt1/KptA family, N-terminal domain"/>
    <property type="match status" value="1"/>
</dbReference>
<comment type="similarity">
    <text evidence="1">Belongs to the KptA/TPT1 family.</text>
</comment>
<dbReference type="InterPro" id="IPR000086">
    <property type="entry name" value="NUDIX_hydrolase_dom"/>
</dbReference>
<dbReference type="Pfam" id="PF01885">
    <property type="entry name" value="PTS_2-RNA"/>
    <property type="match status" value="1"/>
</dbReference>
<reference evidence="6" key="1">
    <citation type="submission" date="2018-10" db="EMBL/GenBank/DDBJ databases">
        <title>Hidden diversity of soil giant viruses.</title>
        <authorList>
            <person name="Schulz F."/>
            <person name="Alteio L."/>
            <person name="Goudeau D."/>
            <person name="Ryan E.M."/>
            <person name="Malmstrom R.R."/>
            <person name="Blanchard J."/>
            <person name="Woyke T."/>
        </authorList>
    </citation>
    <scope>NUCLEOTIDE SEQUENCE</scope>
    <source>
        <strain evidence="6">HYV1</strain>
    </source>
</reference>
<keyword evidence="4" id="KW-0520">NAD</keyword>
<dbReference type="SUPFAM" id="SSF56399">
    <property type="entry name" value="ADP-ribosylation"/>
    <property type="match status" value="1"/>
</dbReference>
<dbReference type="InterPro" id="IPR042080">
    <property type="entry name" value="RNA_2'-PTrans_N"/>
</dbReference>
<dbReference type="Gene3D" id="3.90.79.10">
    <property type="entry name" value="Nucleoside Triphosphate Pyrophosphohydrolase"/>
    <property type="match status" value="1"/>
</dbReference>
<proteinExistence type="inferred from homology"/>
<evidence type="ECO:0000259" key="5">
    <source>
        <dbReference type="PROSITE" id="PS51462"/>
    </source>
</evidence>
<evidence type="ECO:0000256" key="2">
    <source>
        <dbReference type="ARBA" id="ARBA00022679"/>
    </source>
</evidence>
<evidence type="ECO:0000256" key="1">
    <source>
        <dbReference type="ARBA" id="ARBA00009836"/>
    </source>
</evidence>
<dbReference type="GO" id="GO:0006388">
    <property type="term" value="P:tRNA splicing, via endonucleolytic cleavage and ligation"/>
    <property type="evidence" value="ECO:0007669"/>
    <property type="project" value="TreeGrafter"/>
</dbReference>
<sequence length="349" mass="38966">MNCGGVIVIKRGKPDETIMVKTRAGHYGFPKGKRKKGETDFMTAVRELEEETGLIVDDIKFCVDSDTGAYYKFVENKIVYYLGLLTNEKKSIKFDLNELEEVQWIPIGTALAMEERNLKKVRRDILGSAYEVFVNCKTFTDKPEVELVPMKKTKGGSMNEMQLSKKLSWILRHGAVDIGLTVGKDGSVLVSDLMDLDDMKNVTVADIVKVVESNDKNRFTLSNDAVSGASRIRANQGHSHKVGEKINNEELLKRITIPMPICFHGTYQKFVTTIKKTGLNRMGRKHVHLTSSLTAVSGVRSNVTALVYIDMARAMADGMIFYLSDNDVILTEGINGVIDPKYISKITSK</sequence>
<dbReference type="SUPFAM" id="SSF55811">
    <property type="entry name" value="Nudix"/>
    <property type="match status" value="1"/>
</dbReference>